<dbReference type="Pfam" id="PF18728">
    <property type="entry name" value="HEPN_AbiV"/>
    <property type="match status" value="1"/>
</dbReference>
<name>K9W8R7_9CYAN</name>
<organism evidence="1 2">
    <name type="scientific">Allocoleopsis franciscana PCC 7113</name>
    <dbReference type="NCBI Taxonomy" id="1173027"/>
    <lineage>
        <taxon>Bacteria</taxon>
        <taxon>Bacillati</taxon>
        <taxon>Cyanobacteriota</taxon>
        <taxon>Cyanophyceae</taxon>
        <taxon>Coleofasciculales</taxon>
        <taxon>Coleofasciculaceae</taxon>
        <taxon>Allocoleopsis</taxon>
        <taxon>Allocoleopsis franciscana</taxon>
    </lineage>
</organism>
<dbReference type="EMBL" id="CP003630">
    <property type="protein sequence ID" value="AFZ16144.1"/>
    <property type="molecule type" value="Genomic_DNA"/>
</dbReference>
<accession>K9W8R7</accession>
<dbReference type="AlphaFoldDB" id="K9W8R7"/>
<dbReference type="KEGG" id="mic:Mic7113_0210"/>
<proteinExistence type="predicted"/>
<dbReference type="NCBIfam" id="TIGR04498">
    <property type="entry name" value="AbiV_defense"/>
    <property type="match status" value="1"/>
</dbReference>
<evidence type="ECO:0000313" key="1">
    <source>
        <dbReference type="EMBL" id="AFZ16144.1"/>
    </source>
</evidence>
<dbReference type="STRING" id="1173027.Mic7113_0210"/>
<protein>
    <submittedName>
        <fullName evidence="1">Uncharacterized protein</fullName>
    </submittedName>
</protein>
<dbReference type="HOGENOM" id="CLU_1551836_0_0_3"/>
<dbReference type="Proteomes" id="UP000010471">
    <property type="component" value="Chromosome"/>
</dbReference>
<sequence length="175" mass="20459">MISEQHREHLEKYWRLSQRFFQEGDYALSTFFATSLIEEVGKVIILGNKQVSGKLDKQAFYKHQNKYIYAVYTTLLINSRVTRIYGENENRFANWFREEELFKLRNKALYAEISPEGVLVPEQMIDSKDSFLLICIGGEILAEIQGIYTGTGASAWNRLIDEIDTFRESNSQYMM</sequence>
<dbReference type="RefSeq" id="WP_015180308.1">
    <property type="nucleotide sequence ID" value="NC_019738.1"/>
</dbReference>
<reference evidence="1 2" key="1">
    <citation type="submission" date="2012-06" db="EMBL/GenBank/DDBJ databases">
        <title>Finished chromosome of genome of Microcoleus sp. PCC 7113.</title>
        <authorList>
            <consortium name="US DOE Joint Genome Institute"/>
            <person name="Gugger M."/>
            <person name="Coursin T."/>
            <person name="Rippka R."/>
            <person name="Tandeau De Marsac N."/>
            <person name="Huntemann M."/>
            <person name="Wei C.-L."/>
            <person name="Han J."/>
            <person name="Detter J.C."/>
            <person name="Han C."/>
            <person name="Tapia R."/>
            <person name="Chen A."/>
            <person name="Kyrpides N."/>
            <person name="Mavromatis K."/>
            <person name="Markowitz V."/>
            <person name="Szeto E."/>
            <person name="Ivanova N."/>
            <person name="Pagani I."/>
            <person name="Pati A."/>
            <person name="Goodwin L."/>
            <person name="Nordberg H.P."/>
            <person name="Cantor M.N."/>
            <person name="Hua S.X."/>
            <person name="Woyke T."/>
            <person name="Kerfeld C.A."/>
        </authorList>
    </citation>
    <scope>NUCLEOTIDE SEQUENCE [LARGE SCALE GENOMIC DNA]</scope>
    <source>
        <strain evidence="1 2">PCC 7113</strain>
    </source>
</reference>
<dbReference type="InterPro" id="IPR030987">
    <property type="entry name" value="AbiV"/>
</dbReference>
<evidence type="ECO:0000313" key="2">
    <source>
        <dbReference type="Proteomes" id="UP000010471"/>
    </source>
</evidence>
<keyword evidence="2" id="KW-1185">Reference proteome</keyword>
<gene>
    <name evidence="1" type="ORF">Mic7113_0210</name>
</gene>